<dbReference type="Pfam" id="PF02899">
    <property type="entry name" value="Phage_int_SAM_1"/>
    <property type="match status" value="1"/>
</dbReference>
<gene>
    <name evidence="11" type="ORF">S03H2_01172</name>
</gene>
<keyword evidence="5" id="KW-0229">DNA integration</keyword>
<dbReference type="InterPro" id="IPR010998">
    <property type="entry name" value="Integrase_recombinase_N"/>
</dbReference>
<dbReference type="GO" id="GO:0005737">
    <property type="term" value="C:cytoplasm"/>
    <property type="evidence" value="ECO:0007669"/>
    <property type="project" value="UniProtKB-SubCell"/>
</dbReference>
<evidence type="ECO:0000256" key="4">
    <source>
        <dbReference type="ARBA" id="ARBA00022829"/>
    </source>
</evidence>
<dbReference type="InterPro" id="IPR002104">
    <property type="entry name" value="Integrase_catalytic"/>
</dbReference>
<dbReference type="GO" id="GO:0006310">
    <property type="term" value="P:DNA recombination"/>
    <property type="evidence" value="ECO:0007669"/>
    <property type="project" value="UniProtKB-KW"/>
</dbReference>
<evidence type="ECO:0000256" key="6">
    <source>
        <dbReference type="ARBA" id="ARBA00023125"/>
    </source>
</evidence>
<evidence type="ECO:0000256" key="2">
    <source>
        <dbReference type="ARBA" id="ARBA00022490"/>
    </source>
</evidence>
<dbReference type="InterPro" id="IPR011010">
    <property type="entry name" value="DNA_brk_join_enz"/>
</dbReference>
<sequence length="335" mass="38730">MDTLKNHVQDFLIHIRIERNYSAETEQSYSFALIILLKFLAEENLDITDKKCIIYFISYLKGRGNSDITIAHRLAVLKSFFNYLVNKGIIKKSMLPAIEKYKTTQKIITIPTEEEVDSFIESIEDEYEQMKKIIDACENPNEKMKAKVFSLFRNLTFFTFITATGLRISEALNIKESDINWNDCSIKILGKGKKERLIYFGIEKLKGPIDQLIKMKQKLGIDNPYLFVGYQHKAPLTTRYIQKVMKEFLDKTTSSHFTPHSLRHYYATSSIEKGASPKAIAILLGHADSSTTLKMYCHISAKYLKEVFETLNPFSNITLSVEQMIKKRYEVLVNL</sequence>
<keyword evidence="3" id="KW-0132">Cell division</keyword>
<keyword evidence="4" id="KW-0159">Chromosome partition</keyword>
<reference evidence="11" key="1">
    <citation type="journal article" date="2014" name="Front. Microbiol.">
        <title>High frequency of phylogenetically diverse reductive dehalogenase-homologous genes in deep subseafloor sedimentary metagenomes.</title>
        <authorList>
            <person name="Kawai M."/>
            <person name="Futagami T."/>
            <person name="Toyoda A."/>
            <person name="Takaki Y."/>
            <person name="Nishi S."/>
            <person name="Hori S."/>
            <person name="Arai W."/>
            <person name="Tsubouchi T."/>
            <person name="Morono Y."/>
            <person name="Uchiyama I."/>
            <person name="Ito T."/>
            <person name="Fujiyama A."/>
            <person name="Inagaki F."/>
            <person name="Takami H."/>
        </authorList>
    </citation>
    <scope>NUCLEOTIDE SEQUENCE</scope>
    <source>
        <strain evidence="11">Expedition CK06-06</strain>
    </source>
</reference>
<dbReference type="InterPro" id="IPR044068">
    <property type="entry name" value="CB"/>
</dbReference>
<feature type="domain" description="Core-binding (CB)" evidence="10">
    <location>
        <begin position="2"/>
        <end position="85"/>
    </location>
</feature>
<evidence type="ECO:0000256" key="5">
    <source>
        <dbReference type="ARBA" id="ARBA00022908"/>
    </source>
</evidence>
<protein>
    <recommendedName>
        <fullName evidence="12">Tyr recombinase domain-containing protein</fullName>
    </recommendedName>
</protein>
<dbReference type="Gene3D" id="1.10.150.130">
    <property type="match status" value="1"/>
</dbReference>
<dbReference type="EMBL" id="BARU01000322">
    <property type="protein sequence ID" value="GAH19537.1"/>
    <property type="molecule type" value="Genomic_DNA"/>
</dbReference>
<keyword evidence="7" id="KW-0233">DNA recombination</keyword>
<evidence type="ECO:0000259" key="10">
    <source>
        <dbReference type="PROSITE" id="PS51900"/>
    </source>
</evidence>
<keyword evidence="2" id="KW-0963">Cytoplasm</keyword>
<dbReference type="PROSITE" id="PS51898">
    <property type="entry name" value="TYR_RECOMBINASE"/>
    <property type="match status" value="1"/>
</dbReference>
<dbReference type="GO" id="GO:0051301">
    <property type="term" value="P:cell division"/>
    <property type="evidence" value="ECO:0007669"/>
    <property type="project" value="UniProtKB-KW"/>
</dbReference>
<proteinExistence type="predicted"/>
<dbReference type="Gene3D" id="1.10.443.10">
    <property type="entry name" value="Intergrase catalytic core"/>
    <property type="match status" value="1"/>
</dbReference>
<dbReference type="GO" id="GO:0007059">
    <property type="term" value="P:chromosome segregation"/>
    <property type="evidence" value="ECO:0007669"/>
    <property type="project" value="UniProtKB-KW"/>
</dbReference>
<organism evidence="11">
    <name type="scientific">marine sediment metagenome</name>
    <dbReference type="NCBI Taxonomy" id="412755"/>
    <lineage>
        <taxon>unclassified sequences</taxon>
        <taxon>metagenomes</taxon>
        <taxon>ecological metagenomes</taxon>
    </lineage>
</organism>
<evidence type="ECO:0000313" key="11">
    <source>
        <dbReference type="EMBL" id="GAH19537.1"/>
    </source>
</evidence>
<evidence type="ECO:0000256" key="3">
    <source>
        <dbReference type="ARBA" id="ARBA00022618"/>
    </source>
</evidence>
<dbReference type="PANTHER" id="PTHR30349:SF77">
    <property type="entry name" value="TYROSINE RECOMBINASE XERC"/>
    <property type="match status" value="1"/>
</dbReference>
<dbReference type="PANTHER" id="PTHR30349">
    <property type="entry name" value="PHAGE INTEGRASE-RELATED"/>
    <property type="match status" value="1"/>
</dbReference>
<evidence type="ECO:0000259" key="9">
    <source>
        <dbReference type="PROSITE" id="PS51898"/>
    </source>
</evidence>
<evidence type="ECO:0000256" key="1">
    <source>
        <dbReference type="ARBA" id="ARBA00004496"/>
    </source>
</evidence>
<keyword evidence="8" id="KW-0131">Cell cycle</keyword>
<dbReference type="Pfam" id="PF00589">
    <property type="entry name" value="Phage_integrase"/>
    <property type="match status" value="1"/>
</dbReference>
<evidence type="ECO:0000256" key="8">
    <source>
        <dbReference type="ARBA" id="ARBA00023306"/>
    </source>
</evidence>
<dbReference type="AlphaFoldDB" id="X1DHA3"/>
<dbReference type="PROSITE" id="PS51900">
    <property type="entry name" value="CB"/>
    <property type="match status" value="1"/>
</dbReference>
<feature type="domain" description="Tyr recombinase" evidence="9">
    <location>
        <begin position="118"/>
        <end position="309"/>
    </location>
</feature>
<dbReference type="InterPro" id="IPR013762">
    <property type="entry name" value="Integrase-like_cat_sf"/>
</dbReference>
<comment type="subcellular location">
    <subcellularLocation>
        <location evidence="1">Cytoplasm</location>
    </subcellularLocation>
</comment>
<evidence type="ECO:0008006" key="12">
    <source>
        <dbReference type="Google" id="ProtNLM"/>
    </source>
</evidence>
<keyword evidence="6" id="KW-0238">DNA-binding</keyword>
<dbReference type="SUPFAM" id="SSF56349">
    <property type="entry name" value="DNA breaking-rejoining enzymes"/>
    <property type="match status" value="1"/>
</dbReference>
<accession>X1DHA3</accession>
<evidence type="ECO:0000256" key="7">
    <source>
        <dbReference type="ARBA" id="ARBA00023172"/>
    </source>
</evidence>
<dbReference type="InterPro" id="IPR004107">
    <property type="entry name" value="Integrase_SAM-like_N"/>
</dbReference>
<dbReference type="InterPro" id="IPR050090">
    <property type="entry name" value="Tyrosine_recombinase_XerCD"/>
</dbReference>
<comment type="caution">
    <text evidence="11">The sequence shown here is derived from an EMBL/GenBank/DDBJ whole genome shotgun (WGS) entry which is preliminary data.</text>
</comment>
<dbReference type="GO" id="GO:0015074">
    <property type="term" value="P:DNA integration"/>
    <property type="evidence" value="ECO:0007669"/>
    <property type="project" value="UniProtKB-KW"/>
</dbReference>
<dbReference type="GO" id="GO:0003677">
    <property type="term" value="F:DNA binding"/>
    <property type="evidence" value="ECO:0007669"/>
    <property type="project" value="UniProtKB-KW"/>
</dbReference>
<name>X1DHA3_9ZZZZ</name>